<dbReference type="InterPro" id="IPR011249">
    <property type="entry name" value="Metalloenz_LuxS/M16"/>
</dbReference>
<dbReference type="Pfam" id="PF05193">
    <property type="entry name" value="Peptidase_M16_C"/>
    <property type="match status" value="1"/>
</dbReference>
<dbReference type="Pfam" id="PF00675">
    <property type="entry name" value="Peptidase_M16"/>
    <property type="match status" value="1"/>
</dbReference>
<name>A0A1G9RKG9_9BURK</name>
<keyword evidence="1" id="KW-0732">Signal</keyword>
<dbReference type="RefSeq" id="WP_091568294.1">
    <property type="nucleotide sequence ID" value="NZ_FNHP01000003.1"/>
</dbReference>
<dbReference type="InterPro" id="IPR050361">
    <property type="entry name" value="MPP/UQCRC_Complex"/>
</dbReference>
<dbReference type="InterPro" id="IPR011765">
    <property type="entry name" value="Pept_M16_N"/>
</dbReference>
<dbReference type="GO" id="GO:0046872">
    <property type="term" value="F:metal ion binding"/>
    <property type="evidence" value="ECO:0007669"/>
    <property type="project" value="InterPro"/>
</dbReference>
<reference evidence="5" key="1">
    <citation type="submission" date="2016-10" db="EMBL/GenBank/DDBJ databases">
        <authorList>
            <person name="Varghese N."/>
            <person name="Submissions S."/>
        </authorList>
    </citation>
    <scope>NUCLEOTIDE SEQUENCE [LARGE SCALE GENOMIC DNA]</scope>
    <source>
        <strain evidence="5">EPL6</strain>
    </source>
</reference>
<evidence type="ECO:0000313" key="5">
    <source>
        <dbReference type="Proteomes" id="UP000198552"/>
    </source>
</evidence>
<dbReference type="Gene3D" id="3.30.830.10">
    <property type="entry name" value="Metalloenzyme, LuxS/M16 peptidase-like"/>
    <property type="match status" value="2"/>
</dbReference>
<accession>A0A1G9RKG9</accession>
<evidence type="ECO:0000259" key="2">
    <source>
        <dbReference type="Pfam" id="PF00675"/>
    </source>
</evidence>
<dbReference type="GO" id="GO:0006508">
    <property type="term" value="P:proteolysis"/>
    <property type="evidence" value="ECO:0007669"/>
    <property type="project" value="UniProtKB-KW"/>
</dbReference>
<sequence>MNPFNTIKNIAAGRFLTLAGLLFCAQSAWALLPIEHWTEASGARVWLVQSPAIPMVDVQIDFDAGSRRDPAAQAGLASAAALMTSKGVRAGGPQEPALDENDLGEAWADLGASFDAGAERDGLVFGLRSLTEPDLLQRAARLAARQLAEPSFPAHVWERERARWQASIREADTRPGTVASKAFAKAVYGGHPYGYVATAETLARIGVPDLQAFHTRYVQACRARVSIVGAVTRPQAQALVQTLLARLPAGDPAHCAPLPAVPPVPALTQAVEKDIPFASAQAHVLLGQPGFERRDPDFLALLVGNHILGGGGFTSRLTHEVRETRGLTYGVYSGFSPGLNAGAFVIGLQTRPDQAAQALQITRQVLQRYVAEGPTEAELRAAKDNLIGGFALRIDSNRKLLANVVNIAWNDLPLDYLEHWTDRVQALTVADIRAALQRKLQPERMVTVIVGAQAAAKP</sequence>
<protein>
    <submittedName>
        <fullName evidence="4">Zinc protease</fullName>
    </submittedName>
</protein>
<feature type="domain" description="Peptidase M16 N-terminal" evidence="2">
    <location>
        <begin position="44"/>
        <end position="194"/>
    </location>
</feature>
<keyword evidence="4" id="KW-0645">Protease</keyword>
<dbReference type="EMBL" id="FNHP01000003">
    <property type="protein sequence ID" value="SDM23417.1"/>
    <property type="molecule type" value="Genomic_DNA"/>
</dbReference>
<dbReference type="AlphaFoldDB" id="A0A1G9RKG9"/>
<feature type="domain" description="Peptidase M16 C-terminal" evidence="3">
    <location>
        <begin position="208"/>
        <end position="386"/>
    </location>
</feature>
<dbReference type="STRING" id="1527607.SAMN05428957_103318"/>
<evidence type="ECO:0000313" key="4">
    <source>
        <dbReference type="EMBL" id="SDM23417.1"/>
    </source>
</evidence>
<dbReference type="OrthoDB" id="9811314at2"/>
<evidence type="ECO:0000256" key="1">
    <source>
        <dbReference type="SAM" id="SignalP"/>
    </source>
</evidence>
<organism evidence="4 5">
    <name type="scientific">Oryzisolibacter propanilivorax</name>
    <dbReference type="NCBI Taxonomy" id="1527607"/>
    <lineage>
        <taxon>Bacteria</taxon>
        <taxon>Pseudomonadati</taxon>
        <taxon>Pseudomonadota</taxon>
        <taxon>Betaproteobacteria</taxon>
        <taxon>Burkholderiales</taxon>
        <taxon>Comamonadaceae</taxon>
        <taxon>Oryzisolibacter</taxon>
    </lineage>
</organism>
<keyword evidence="4" id="KW-0378">Hydrolase</keyword>
<feature type="chain" id="PRO_5011632710" evidence="1">
    <location>
        <begin position="31"/>
        <end position="458"/>
    </location>
</feature>
<proteinExistence type="predicted"/>
<keyword evidence="5" id="KW-1185">Reference proteome</keyword>
<dbReference type="GO" id="GO:0008233">
    <property type="term" value="F:peptidase activity"/>
    <property type="evidence" value="ECO:0007669"/>
    <property type="project" value="UniProtKB-KW"/>
</dbReference>
<evidence type="ECO:0000259" key="3">
    <source>
        <dbReference type="Pfam" id="PF05193"/>
    </source>
</evidence>
<gene>
    <name evidence="4" type="ORF">SAMN05428957_103318</name>
</gene>
<dbReference type="InterPro" id="IPR007863">
    <property type="entry name" value="Peptidase_M16_C"/>
</dbReference>
<dbReference type="PANTHER" id="PTHR11851:SF224">
    <property type="entry name" value="PROCESSING PROTEASE"/>
    <property type="match status" value="1"/>
</dbReference>
<dbReference type="Proteomes" id="UP000198552">
    <property type="component" value="Unassembled WGS sequence"/>
</dbReference>
<dbReference type="SUPFAM" id="SSF63411">
    <property type="entry name" value="LuxS/MPP-like metallohydrolase"/>
    <property type="match status" value="2"/>
</dbReference>
<feature type="signal peptide" evidence="1">
    <location>
        <begin position="1"/>
        <end position="30"/>
    </location>
</feature>
<dbReference type="PANTHER" id="PTHR11851">
    <property type="entry name" value="METALLOPROTEASE"/>
    <property type="match status" value="1"/>
</dbReference>